<keyword evidence="3" id="KW-1185">Reference proteome</keyword>
<gene>
    <name evidence="2" type="ORF">HAX54_047522</name>
</gene>
<protein>
    <submittedName>
        <fullName evidence="2">Uncharacterized protein</fullName>
    </submittedName>
</protein>
<accession>A0ABS8WKE6</accession>
<dbReference type="EMBL" id="JACEIK010007685">
    <property type="protein sequence ID" value="MCE3050562.1"/>
    <property type="molecule type" value="Genomic_DNA"/>
</dbReference>
<sequence length="113" mass="11991">VIGHDLHQKLSLSIENGEQYRRTCALGIVQAKQHNAWREAQAQVSHGLARRRGDIAAVQGATCRDTSAYRPTTCTNLCAFTGASHSGIGASSSAWRSMSSGGTFKGKPGISSF</sequence>
<organism evidence="2 3">
    <name type="scientific">Datura stramonium</name>
    <name type="common">Jimsonweed</name>
    <name type="synonym">Common thornapple</name>
    <dbReference type="NCBI Taxonomy" id="4076"/>
    <lineage>
        <taxon>Eukaryota</taxon>
        <taxon>Viridiplantae</taxon>
        <taxon>Streptophyta</taxon>
        <taxon>Embryophyta</taxon>
        <taxon>Tracheophyta</taxon>
        <taxon>Spermatophyta</taxon>
        <taxon>Magnoliopsida</taxon>
        <taxon>eudicotyledons</taxon>
        <taxon>Gunneridae</taxon>
        <taxon>Pentapetalae</taxon>
        <taxon>asterids</taxon>
        <taxon>lamiids</taxon>
        <taxon>Solanales</taxon>
        <taxon>Solanaceae</taxon>
        <taxon>Solanoideae</taxon>
        <taxon>Datureae</taxon>
        <taxon>Datura</taxon>
    </lineage>
</organism>
<proteinExistence type="predicted"/>
<evidence type="ECO:0000313" key="2">
    <source>
        <dbReference type="EMBL" id="MCE3050562.1"/>
    </source>
</evidence>
<feature type="region of interest" description="Disordered" evidence="1">
    <location>
        <begin position="87"/>
        <end position="113"/>
    </location>
</feature>
<reference evidence="2 3" key="1">
    <citation type="journal article" date="2021" name="BMC Genomics">
        <title>Datura genome reveals duplications of psychoactive alkaloid biosynthetic genes and high mutation rate following tissue culture.</title>
        <authorList>
            <person name="Rajewski A."/>
            <person name="Carter-House D."/>
            <person name="Stajich J."/>
            <person name="Litt A."/>
        </authorList>
    </citation>
    <scope>NUCLEOTIDE SEQUENCE [LARGE SCALE GENOMIC DNA]</scope>
    <source>
        <strain evidence="2">AR-01</strain>
    </source>
</reference>
<dbReference type="Proteomes" id="UP000823775">
    <property type="component" value="Unassembled WGS sequence"/>
</dbReference>
<feature type="compositionally biased region" description="Low complexity" evidence="1">
    <location>
        <begin position="87"/>
        <end position="102"/>
    </location>
</feature>
<evidence type="ECO:0000256" key="1">
    <source>
        <dbReference type="SAM" id="MobiDB-lite"/>
    </source>
</evidence>
<comment type="caution">
    <text evidence="2">The sequence shown here is derived from an EMBL/GenBank/DDBJ whole genome shotgun (WGS) entry which is preliminary data.</text>
</comment>
<evidence type="ECO:0000313" key="3">
    <source>
        <dbReference type="Proteomes" id="UP000823775"/>
    </source>
</evidence>
<name>A0ABS8WKE6_DATST</name>
<feature type="non-terminal residue" evidence="2">
    <location>
        <position position="1"/>
    </location>
</feature>